<evidence type="ECO:0000256" key="1">
    <source>
        <dbReference type="ARBA" id="ARBA00004196"/>
    </source>
</evidence>
<evidence type="ECO:0000313" key="8">
    <source>
        <dbReference type="Proteomes" id="UP000319578"/>
    </source>
</evidence>
<keyword evidence="4" id="KW-0732">Signal</keyword>
<name>A0ABQ0TEB9_9BACL</name>
<dbReference type="EMBL" id="BJON01000002">
    <property type="protein sequence ID" value="GED66340.1"/>
    <property type="molecule type" value="Genomic_DNA"/>
</dbReference>
<evidence type="ECO:0000256" key="3">
    <source>
        <dbReference type="ARBA" id="ARBA00022723"/>
    </source>
</evidence>
<sequence length="329" mass="35648">MHTHKKLEGRQTMTATYRSLWGKGVFTAVITASLLLAGCADSNRVSPGSHDGKWKVTTTTGMVADIVNQVGGNHVEVTQLMGAGVDPHLYKASEGDIKRIDRADIIFYSGQHLEGKMIDIFEKIGKSKPVKAVTAKLTTDDLLADPASPDNPDPHVWFDVSLWMKAVEQVRDDLIAFDAPNKDSYTANAEKYLAELKELDTYAQTQLASVPKEQRVLVTAHDAFQYFGHAYDVEVLGLQGISTASEYGLKDVQSLVDTLVARQIKAVFVESSVPKRSIEAVVQGAAAKSHTVSIGGELFSDAMGTTGTPEGTYIGMVKHNVNTIVNALK</sequence>
<keyword evidence="3" id="KW-0479">Metal-binding</keyword>
<proteinExistence type="inferred from homology"/>
<gene>
    <name evidence="7" type="primary">mntA_1</name>
    <name evidence="7" type="ORF">BRE01_00420</name>
</gene>
<dbReference type="InterPro" id="IPR006128">
    <property type="entry name" value="Lipoprotein_PsaA-like"/>
</dbReference>
<dbReference type="Gene3D" id="3.40.50.1980">
    <property type="entry name" value="Nitrogenase molybdenum iron protein domain"/>
    <property type="match status" value="2"/>
</dbReference>
<keyword evidence="2 5" id="KW-0813">Transport</keyword>
<evidence type="ECO:0000256" key="5">
    <source>
        <dbReference type="RuleBase" id="RU003512"/>
    </source>
</evidence>
<protein>
    <submittedName>
        <fullName evidence="7">Manganese-binding lipoprotein MntA</fullName>
    </submittedName>
</protein>
<dbReference type="PRINTS" id="PR00691">
    <property type="entry name" value="ADHESINB"/>
</dbReference>
<dbReference type="Pfam" id="PF01297">
    <property type="entry name" value="ZnuA"/>
    <property type="match status" value="1"/>
</dbReference>
<comment type="caution">
    <text evidence="7">The sequence shown here is derived from an EMBL/GenBank/DDBJ whole genome shotgun (WGS) entry which is preliminary data.</text>
</comment>
<dbReference type="InterPro" id="IPR006129">
    <property type="entry name" value="AdhesinB"/>
</dbReference>
<keyword evidence="7" id="KW-0449">Lipoprotein</keyword>
<keyword evidence="6" id="KW-0812">Transmembrane</keyword>
<keyword evidence="8" id="KW-1185">Reference proteome</keyword>
<dbReference type="PRINTS" id="PR00690">
    <property type="entry name" value="ADHESNFAMILY"/>
</dbReference>
<dbReference type="Proteomes" id="UP000319578">
    <property type="component" value="Unassembled WGS sequence"/>
</dbReference>
<dbReference type="SUPFAM" id="SSF53807">
    <property type="entry name" value="Helical backbone' metal receptor"/>
    <property type="match status" value="1"/>
</dbReference>
<dbReference type="InterPro" id="IPR050492">
    <property type="entry name" value="Bact_metal-bind_prot9"/>
</dbReference>
<evidence type="ECO:0000256" key="6">
    <source>
        <dbReference type="SAM" id="Phobius"/>
    </source>
</evidence>
<comment type="subcellular location">
    <subcellularLocation>
        <location evidence="1">Cell envelope</location>
    </subcellularLocation>
</comment>
<feature type="transmembrane region" description="Helical" evidence="6">
    <location>
        <begin position="20"/>
        <end position="38"/>
    </location>
</feature>
<evidence type="ECO:0000313" key="7">
    <source>
        <dbReference type="EMBL" id="GED66340.1"/>
    </source>
</evidence>
<organism evidence="7 8">
    <name type="scientific">Brevibacillus reuszeri</name>
    <dbReference type="NCBI Taxonomy" id="54915"/>
    <lineage>
        <taxon>Bacteria</taxon>
        <taxon>Bacillati</taxon>
        <taxon>Bacillota</taxon>
        <taxon>Bacilli</taxon>
        <taxon>Bacillales</taxon>
        <taxon>Paenibacillaceae</taxon>
        <taxon>Brevibacillus</taxon>
    </lineage>
</organism>
<keyword evidence="6" id="KW-1133">Transmembrane helix</keyword>
<dbReference type="InterPro" id="IPR006127">
    <property type="entry name" value="ZnuA-like"/>
</dbReference>
<comment type="similarity">
    <text evidence="5">Belongs to the bacterial solute-binding protein 9 family.</text>
</comment>
<accession>A0ABQ0TEB9</accession>
<evidence type="ECO:0000256" key="4">
    <source>
        <dbReference type="ARBA" id="ARBA00022729"/>
    </source>
</evidence>
<keyword evidence="6" id="KW-0472">Membrane</keyword>
<dbReference type="PANTHER" id="PTHR42953:SF1">
    <property type="entry name" value="METAL-BINDING PROTEIN HI_0362-RELATED"/>
    <property type="match status" value="1"/>
</dbReference>
<reference evidence="7 8" key="1">
    <citation type="submission" date="2019-06" db="EMBL/GenBank/DDBJ databases">
        <title>Whole genome shotgun sequence of Brevibacillus reuszeri NBRC 15719.</title>
        <authorList>
            <person name="Hosoyama A."/>
            <person name="Uohara A."/>
            <person name="Ohji S."/>
            <person name="Ichikawa N."/>
        </authorList>
    </citation>
    <scope>NUCLEOTIDE SEQUENCE [LARGE SCALE GENOMIC DNA]</scope>
    <source>
        <strain evidence="7 8">NBRC 15719</strain>
    </source>
</reference>
<dbReference type="PANTHER" id="PTHR42953">
    <property type="entry name" value="HIGH-AFFINITY ZINC UPTAKE SYSTEM PROTEIN ZNUA-RELATED"/>
    <property type="match status" value="1"/>
</dbReference>
<evidence type="ECO:0000256" key="2">
    <source>
        <dbReference type="ARBA" id="ARBA00022448"/>
    </source>
</evidence>